<dbReference type="EMBL" id="JBHSOH010000005">
    <property type="protein sequence ID" value="MFC5847705.1"/>
    <property type="molecule type" value="Genomic_DNA"/>
</dbReference>
<accession>A0ABW1DHM7</accession>
<reference evidence="11" key="1">
    <citation type="journal article" date="2019" name="Int. J. Syst. Evol. Microbiol.">
        <title>The Global Catalogue of Microorganisms (GCM) 10K type strain sequencing project: providing services to taxonomists for standard genome sequencing and annotation.</title>
        <authorList>
            <consortium name="The Broad Institute Genomics Platform"/>
            <consortium name="The Broad Institute Genome Sequencing Center for Infectious Disease"/>
            <person name="Wu L."/>
            <person name="Ma J."/>
        </authorList>
    </citation>
    <scope>NUCLEOTIDE SEQUENCE [LARGE SCALE GENOMIC DNA]</scope>
    <source>
        <strain evidence="11">CGMCC 1.15053</strain>
    </source>
</reference>
<comment type="similarity">
    <text evidence="6">Belongs to the DEAD box helicase family.</text>
</comment>
<organism evidence="10 11">
    <name type="scientific">Deinococcus petrolearius</name>
    <dbReference type="NCBI Taxonomy" id="1751295"/>
    <lineage>
        <taxon>Bacteria</taxon>
        <taxon>Thermotogati</taxon>
        <taxon>Deinococcota</taxon>
        <taxon>Deinococci</taxon>
        <taxon>Deinococcales</taxon>
        <taxon>Deinococcaceae</taxon>
        <taxon>Deinococcus</taxon>
    </lineage>
</organism>
<dbReference type="SUPFAM" id="SSF52540">
    <property type="entry name" value="P-loop containing nucleoside triphosphate hydrolases"/>
    <property type="match status" value="1"/>
</dbReference>
<dbReference type="PROSITE" id="PS00039">
    <property type="entry name" value="DEAD_ATP_HELICASE"/>
    <property type="match status" value="1"/>
</dbReference>
<dbReference type="SMART" id="SM00487">
    <property type="entry name" value="DEXDc"/>
    <property type="match status" value="1"/>
</dbReference>
<dbReference type="Proteomes" id="UP001595979">
    <property type="component" value="Unassembled WGS sequence"/>
</dbReference>
<feature type="domain" description="Helicase C-terminal" evidence="9">
    <location>
        <begin position="230"/>
        <end position="382"/>
    </location>
</feature>
<dbReference type="InterPro" id="IPR054525">
    <property type="entry name" value="Hera_RBD"/>
</dbReference>
<dbReference type="CDD" id="cd00268">
    <property type="entry name" value="DEADc"/>
    <property type="match status" value="1"/>
</dbReference>
<dbReference type="Pfam" id="PF26142">
    <property type="entry name" value="DD_DDX21-DDX50"/>
    <property type="match status" value="1"/>
</dbReference>
<dbReference type="EC" id="3.6.4.13" evidence="1"/>
<evidence type="ECO:0000256" key="5">
    <source>
        <dbReference type="ARBA" id="ARBA00022840"/>
    </source>
</evidence>
<feature type="compositionally biased region" description="Gly residues" evidence="7">
    <location>
        <begin position="572"/>
        <end position="588"/>
    </location>
</feature>
<dbReference type="PANTHER" id="PTHR47963:SF8">
    <property type="entry name" value="ATP-DEPENDENT RNA HELICASE DEAD"/>
    <property type="match status" value="1"/>
</dbReference>
<dbReference type="InterPro" id="IPR044742">
    <property type="entry name" value="DEAD/DEAH_RhlB"/>
</dbReference>
<comment type="caution">
    <text evidence="10">The sequence shown here is derived from an EMBL/GenBank/DDBJ whole genome shotgun (WGS) entry which is preliminary data.</text>
</comment>
<dbReference type="PROSITE" id="PS51192">
    <property type="entry name" value="HELICASE_ATP_BIND_1"/>
    <property type="match status" value="1"/>
</dbReference>
<dbReference type="InterPro" id="IPR011545">
    <property type="entry name" value="DEAD/DEAH_box_helicase_dom"/>
</dbReference>
<dbReference type="InterPro" id="IPR050547">
    <property type="entry name" value="DEAD_box_RNA_helicases"/>
</dbReference>
<dbReference type="Gene3D" id="3.40.50.300">
    <property type="entry name" value="P-loop containing nucleotide triphosphate hydrolases"/>
    <property type="match status" value="2"/>
</dbReference>
<evidence type="ECO:0000259" key="8">
    <source>
        <dbReference type="PROSITE" id="PS51192"/>
    </source>
</evidence>
<feature type="compositionally biased region" description="Gly residues" evidence="7">
    <location>
        <begin position="538"/>
        <end position="564"/>
    </location>
</feature>
<evidence type="ECO:0000256" key="4">
    <source>
        <dbReference type="ARBA" id="ARBA00022806"/>
    </source>
</evidence>
<dbReference type="InterPro" id="IPR000629">
    <property type="entry name" value="RNA-helicase_DEAD-box_CS"/>
</dbReference>
<dbReference type="CDD" id="cd18787">
    <property type="entry name" value="SF2_C_DEAD"/>
    <property type="match status" value="1"/>
</dbReference>
<dbReference type="CDD" id="cd12938">
    <property type="entry name" value="GUCT_Hera"/>
    <property type="match status" value="1"/>
</dbReference>
<keyword evidence="4 6" id="KW-0347">Helicase</keyword>
<evidence type="ECO:0000313" key="11">
    <source>
        <dbReference type="Proteomes" id="UP001595979"/>
    </source>
</evidence>
<dbReference type="InterPro" id="IPR014001">
    <property type="entry name" value="Helicase_ATP-bd"/>
</dbReference>
<keyword evidence="3 6" id="KW-0378">Hydrolase</keyword>
<evidence type="ECO:0000256" key="1">
    <source>
        <dbReference type="ARBA" id="ARBA00012552"/>
    </source>
</evidence>
<dbReference type="PANTHER" id="PTHR47963">
    <property type="entry name" value="DEAD-BOX ATP-DEPENDENT RNA HELICASE 47, MITOCHONDRIAL"/>
    <property type="match status" value="1"/>
</dbReference>
<evidence type="ECO:0000259" key="9">
    <source>
        <dbReference type="PROSITE" id="PS51194"/>
    </source>
</evidence>
<evidence type="ECO:0000256" key="2">
    <source>
        <dbReference type="ARBA" id="ARBA00022741"/>
    </source>
</evidence>
<dbReference type="InterPro" id="IPR027417">
    <property type="entry name" value="P-loop_NTPase"/>
</dbReference>
<feature type="domain" description="Helicase ATP-binding" evidence="8">
    <location>
        <begin position="31"/>
        <end position="202"/>
    </location>
</feature>
<evidence type="ECO:0000313" key="10">
    <source>
        <dbReference type="EMBL" id="MFC5847705.1"/>
    </source>
</evidence>
<dbReference type="GO" id="GO:0004386">
    <property type="term" value="F:helicase activity"/>
    <property type="evidence" value="ECO:0007669"/>
    <property type="project" value="UniProtKB-KW"/>
</dbReference>
<sequence>MNFDQLIAPELAARLAERGITEASSIQAESLPHTLQGRDLIGRARTGTGKTLAFALPIIQNLEPSRERARLPRAIVVAPTRELAKQVADEFSKSGVDLTTVTVYGGASYAPQENALRRGVDVVVGTPGRLIDHLERGNLDLSAVRYAVLDEADEMLSVGFADAIETILEKTPEGRQTMLFSATLNGDIGRLSRKYLRDPLTVDMVGEGKSQAAQTVEHLKVRVGRSRTRVLADLLTVYNPEKAIVFTRTKREADELANELIHRGVESEALHGDLAQTQRERALGAFRSGRVGVLVATDVAARGLDIPEVDLVVQYHLPQDPESYVHRSGRTGRAGRTGTAIIMYGDRDGREMSGLERITGVRFTERPLPTPKEVASASARASADLVRRVDSGVAQGFREEAERLFGELGLEALTRALAKIGGVTEPAKAASLLSGEEGLTTLILHGERLSVPRTVAVLARGSDIDTRRLGKVRQWRGGTVADVPSEYVEKLLAANPLEGDIQVEVAQELPELFEAPTRERREGGYNGGSRGSRDEGGYRGGGNRGQGGYGNRSGGDRGQGGGSYAGRSNDRGGQGGGQGRWSRDGGGQTRAREDFADREFVPSGR</sequence>
<dbReference type="InterPro" id="IPR001650">
    <property type="entry name" value="Helicase_C-like"/>
</dbReference>
<dbReference type="Pfam" id="PF22231">
    <property type="entry name" value="Hera_RBD"/>
    <property type="match status" value="1"/>
</dbReference>
<keyword evidence="5 6" id="KW-0067">ATP-binding</keyword>
<gene>
    <name evidence="10" type="ORF">ACFPQ6_05230</name>
</gene>
<dbReference type="RefSeq" id="WP_380047078.1">
    <property type="nucleotide sequence ID" value="NZ_JBHSOH010000005.1"/>
</dbReference>
<dbReference type="Pfam" id="PF00271">
    <property type="entry name" value="Helicase_C"/>
    <property type="match status" value="1"/>
</dbReference>
<dbReference type="Pfam" id="PF00270">
    <property type="entry name" value="DEAD"/>
    <property type="match status" value="1"/>
</dbReference>
<name>A0ABW1DHM7_9DEIO</name>
<evidence type="ECO:0000256" key="3">
    <source>
        <dbReference type="ARBA" id="ARBA00022801"/>
    </source>
</evidence>
<evidence type="ECO:0000256" key="6">
    <source>
        <dbReference type="RuleBase" id="RU000492"/>
    </source>
</evidence>
<keyword evidence="2 6" id="KW-0547">Nucleotide-binding</keyword>
<feature type="region of interest" description="Disordered" evidence="7">
    <location>
        <begin position="512"/>
        <end position="605"/>
    </location>
</feature>
<keyword evidence="11" id="KW-1185">Reference proteome</keyword>
<protein>
    <recommendedName>
        <fullName evidence="1">RNA helicase</fullName>
        <ecNumber evidence="1">3.6.4.13</ecNumber>
    </recommendedName>
</protein>
<dbReference type="PROSITE" id="PS51194">
    <property type="entry name" value="HELICASE_CTER"/>
    <property type="match status" value="1"/>
</dbReference>
<feature type="compositionally biased region" description="Basic and acidic residues" evidence="7">
    <location>
        <begin position="590"/>
        <end position="605"/>
    </location>
</feature>
<dbReference type="InterPro" id="IPR059027">
    <property type="entry name" value="DD_DDX21-DDX50"/>
</dbReference>
<dbReference type="SMART" id="SM00490">
    <property type="entry name" value="HELICc"/>
    <property type="match status" value="1"/>
</dbReference>
<proteinExistence type="inferred from homology"/>
<dbReference type="Gene3D" id="3.30.70.1800">
    <property type="match status" value="1"/>
</dbReference>
<evidence type="ECO:0000256" key="7">
    <source>
        <dbReference type="SAM" id="MobiDB-lite"/>
    </source>
</evidence>